<dbReference type="PROSITE" id="PS00018">
    <property type="entry name" value="EF_HAND_1"/>
    <property type="match status" value="1"/>
</dbReference>
<dbReference type="InterPro" id="IPR018247">
    <property type="entry name" value="EF_Hand_1_Ca_BS"/>
</dbReference>
<proteinExistence type="inferred from homology"/>
<gene>
    <name evidence="6" type="ORF">BRAN1462_LOCUS37850</name>
</gene>
<evidence type="ECO:0000256" key="4">
    <source>
        <dbReference type="ARBA" id="ARBA00022840"/>
    </source>
</evidence>
<dbReference type="NCBIfam" id="NF040713">
    <property type="entry name" value="ZapE"/>
    <property type="match status" value="1"/>
</dbReference>
<dbReference type="Gene3D" id="1.10.238.10">
    <property type="entry name" value="EF-hand"/>
    <property type="match status" value="1"/>
</dbReference>
<dbReference type="InterPro" id="IPR011992">
    <property type="entry name" value="EF-hand-dom_pair"/>
</dbReference>
<dbReference type="GO" id="GO:0005524">
    <property type="term" value="F:ATP binding"/>
    <property type="evidence" value="ECO:0007669"/>
    <property type="project" value="UniProtKB-KW"/>
</dbReference>
<keyword evidence="4" id="KW-0067">ATP-binding</keyword>
<evidence type="ECO:0000313" key="6">
    <source>
        <dbReference type="EMBL" id="CAD9600693.1"/>
    </source>
</evidence>
<dbReference type="InterPro" id="IPR002048">
    <property type="entry name" value="EF_hand_dom"/>
</dbReference>
<dbReference type="Pfam" id="PF03969">
    <property type="entry name" value="AFG1_ATPase"/>
    <property type="match status" value="1"/>
</dbReference>
<dbReference type="PANTHER" id="PTHR12169:SF6">
    <property type="entry name" value="AFG1-LIKE ATPASE"/>
    <property type="match status" value="1"/>
</dbReference>
<name>A0A7S2PJF2_9DINO</name>
<dbReference type="GO" id="GO:0005509">
    <property type="term" value="F:calcium ion binding"/>
    <property type="evidence" value="ECO:0007669"/>
    <property type="project" value="InterPro"/>
</dbReference>
<dbReference type="InterPro" id="IPR027417">
    <property type="entry name" value="P-loop_NTPase"/>
</dbReference>
<comment type="similarity">
    <text evidence="1">Belongs to the AFG1 ATPase family.</text>
</comment>
<dbReference type="EMBL" id="HBGW01059449">
    <property type="protein sequence ID" value="CAD9600693.1"/>
    <property type="molecule type" value="Transcribed_RNA"/>
</dbReference>
<dbReference type="PANTHER" id="PTHR12169">
    <property type="entry name" value="ATPASE N2B"/>
    <property type="match status" value="1"/>
</dbReference>
<keyword evidence="2" id="KW-0547">Nucleotide-binding</keyword>
<evidence type="ECO:0000256" key="1">
    <source>
        <dbReference type="ARBA" id="ARBA00010322"/>
    </source>
</evidence>
<dbReference type="GO" id="GO:0016887">
    <property type="term" value="F:ATP hydrolysis activity"/>
    <property type="evidence" value="ECO:0007669"/>
    <property type="project" value="InterPro"/>
</dbReference>
<dbReference type="Pfam" id="PF13499">
    <property type="entry name" value="EF-hand_7"/>
    <property type="match status" value="1"/>
</dbReference>
<dbReference type="SUPFAM" id="SSF47473">
    <property type="entry name" value="EF-hand"/>
    <property type="match status" value="1"/>
</dbReference>
<evidence type="ECO:0000256" key="3">
    <source>
        <dbReference type="ARBA" id="ARBA00022837"/>
    </source>
</evidence>
<keyword evidence="3" id="KW-0106">Calcium</keyword>
<feature type="domain" description="EF-hand" evidence="5">
    <location>
        <begin position="315"/>
        <end position="350"/>
    </location>
</feature>
<dbReference type="SUPFAM" id="SSF52540">
    <property type="entry name" value="P-loop containing nucleoside triphosphate hydrolases"/>
    <property type="match status" value="1"/>
</dbReference>
<dbReference type="Gene3D" id="3.40.50.300">
    <property type="entry name" value="P-loop containing nucleotide triphosphate hydrolases"/>
    <property type="match status" value="1"/>
</dbReference>
<dbReference type="PROSITE" id="PS50222">
    <property type="entry name" value="EF_HAND_2"/>
    <property type="match status" value="2"/>
</dbReference>
<dbReference type="InterPro" id="IPR005654">
    <property type="entry name" value="ATPase_AFG1-like"/>
</dbReference>
<feature type="domain" description="EF-hand" evidence="5">
    <location>
        <begin position="357"/>
        <end position="392"/>
    </location>
</feature>
<evidence type="ECO:0000256" key="2">
    <source>
        <dbReference type="ARBA" id="ARBA00022741"/>
    </source>
</evidence>
<organism evidence="6">
    <name type="scientific">Zooxanthella nutricula</name>
    <dbReference type="NCBI Taxonomy" id="1333877"/>
    <lineage>
        <taxon>Eukaryota</taxon>
        <taxon>Sar</taxon>
        <taxon>Alveolata</taxon>
        <taxon>Dinophyceae</taxon>
        <taxon>Peridiniales</taxon>
        <taxon>Peridiniales incertae sedis</taxon>
        <taxon>Zooxanthella</taxon>
    </lineage>
</organism>
<sequence>MVQDKANTVWTAEAALAQQKELKKGKAAAKGDSADDLVLQVANEMMNEAWLLCFDEFQVTHISDAIIMKRLFSILFERGAVVIATSNRPPEDLYLNGLNRPLFLPFIPMLRDFCDVHDIASQTDYRLMTEGEEEDRRVYLHPNDGEAKKALERKFYRLCNGEPAVGMQVETQGRRIVVPKSAVNSNVCLFSFKDLCDRPLGAADYLAIASAYHTVFVADIPKLTLQERDQVRRFITMIDAFYERHTKLHCTADLDPINLFQVTEEEKRTSVADEIFAWDRTVSRLIEMQSMKYISEHTRLIDSDQFFSQFNFQSLSNEDLVEMWRRYDGDDDGQIHEGDLRQMIEDIMEQHNGYRGMRQEEFDSHKDTLDADRDGAVTFSDFERYMREFPQTIGA</sequence>
<dbReference type="SMART" id="SM00054">
    <property type="entry name" value="EFh"/>
    <property type="match status" value="2"/>
</dbReference>
<reference evidence="6" key="1">
    <citation type="submission" date="2021-01" db="EMBL/GenBank/DDBJ databases">
        <authorList>
            <person name="Corre E."/>
            <person name="Pelletier E."/>
            <person name="Niang G."/>
            <person name="Scheremetjew M."/>
            <person name="Finn R."/>
            <person name="Kale V."/>
            <person name="Holt S."/>
            <person name="Cochrane G."/>
            <person name="Meng A."/>
            <person name="Brown T."/>
            <person name="Cohen L."/>
        </authorList>
    </citation>
    <scope>NUCLEOTIDE SEQUENCE</scope>
    <source>
        <strain evidence="6">RCC3387</strain>
    </source>
</reference>
<protein>
    <recommendedName>
        <fullName evidence="5">EF-hand domain-containing protein</fullName>
    </recommendedName>
</protein>
<dbReference type="GO" id="GO:0005739">
    <property type="term" value="C:mitochondrion"/>
    <property type="evidence" value="ECO:0007669"/>
    <property type="project" value="TreeGrafter"/>
</dbReference>
<accession>A0A7S2PJF2</accession>
<evidence type="ECO:0000259" key="5">
    <source>
        <dbReference type="PROSITE" id="PS50222"/>
    </source>
</evidence>
<dbReference type="AlphaFoldDB" id="A0A7S2PJF2"/>